<comment type="caution">
    <text evidence="1">The sequence shown here is derived from an EMBL/GenBank/DDBJ whole genome shotgun (WGS) entry which is preliminary data.</text>
</comment>
<protein>
    <submittedName>
        <fullName evidence="1">PRTRC system protein B</fullName>
    </submittedName>
</protein>
<sequence length="237" mass="26590">MKDITDLFSEAFLPVKALLFYKSTKDQSFYVESHDLDKTGVATNVHPLNERESLDLGSKLRASEDKADGFLNHKALLPENLLWYSTQIDGGAMWYTQKMRVSLLFTPALSIPDGLASIPPLLWKASKTGLQVWALENGTRPQANTILCLAPFFNVYADGCVCMGNVSIHISRDCSLLDFMELWTKYFFASTFSHLLVDKSPVKTNIVQLWQSLVGSDRAFPMNQLKKSKSKLSDISL</sequence>
<name>A0ABR7KXH5_9SPHI</name>
<accession>A0ABR7KXH5</accession>
<dbReference type="Proteomes" id="UP000652755">
    <property type="component" value="Unassembled WGS sequence"/>
</dbReference>
<organism evidence="1 2">
    <name type="scientific">Pedobacter fastidiosus</name>
    <dbReference type="NCBI Taxonomy" id="2765361"/>
    <lineage>
        <taxon>Bacteria</taxon>
        <taxon>Pseudomonadati</taxon>
        <taxon>Bacteroidota</taxon>
        <taxon>Sphingobacteriia</taxon>
        <taxon>Sphingobacteriales</taxon>
        <taxon>Sphingobacteriaceae</taxon>
        <taxon>Pedobacter</taxon>
    </lineage>
</organism>
<proteinExistence type="predicted"/>
<gene>
    <name evidence="1" type="ORF">H7U22_18645</name>
</gene>
<evidence type="ECO:0000313" key="2">
    <source>
        <dbReference type="Proteomes" id="UP000652755"/>
    </source>
</evidence>
<reference evidence="1 2" key="1">
    <citation type="submission" date="2020-08" db="EMBL/GenBank/DDBJ databases">
        <authorList>
            <person name="Sun Q."/>
            <person name="Inoue M."/>
        </authorList>
    </citation>
    <scope>NUCLEOTIDE SEQUENCE [LARGE SCALE GENOMIC DNA]</scope>
    <source>
        <strain evidence="1 2">CCM 8938</strain>
    </source>
</reference>
<keyword evidence="2" id="KW-1185">Reference proteome</keyword>
<dbReference type="InterPro" id="IPR032787">
    <property type="entry name" value="Prok-E2_D"/>
</dbReference>
<evidence type="ECO:0000313" key="1">
    <source>
        <dbReference type="EMBL" id="MBC6112447.1"/>
    </source>
</evidence>
<dbReference type="Pfam" id="PF14460">
    <property type="entry name" value="Prok-E2_D"/>
    <property type="match status" value="1"/>
</dbReference>
<dbReference type="RefSeq" id="WP_187072870.1">
    <property type="nucleotide sequence ID" value="NZ_JACRYL010000021.1"/>
</dbReference>
<dbReference type="EMBL" id="JACRYL010000021">
    <property type="protein sequence ID" value="MBC6112447.1"/>
    <property type="molecule type" value="Genomic_DNA"/>
</dbReference>